<dbReference type="PANTHER" id="PTHR15138">
    <property type="entry name" value="TRANSCRIPTION INITIATION FACTOR TFIID SUBUNIT 4"/>
    <property type="match status" value="1"/>
</dbReference>
<dbReference type="GO" id="GO:0006367">
    <property type="term" value="P:transcription initiation at RNA polymerase II promoter"/>
    <property type="evidence" value="ECO:0007669"/>
    <property type="project" value="TreeGrafter"/>
</dbReference>
<gene>
    <name evidence="8" type="ORF">COHA_007756</name>
</gene>
<sequence length="605" mass="62751">MEDDDLLGVMLDFGDDGENTAAPSAAAPPPPLAAGVPPGLPPGVPQPMSAASPTPAASTASASSAPSVGGHAPQALPPSLNYAQQEFLGYRSMASLLARKHRDKIPAIQAMDNKAKAFLNVPNLPQLEKFRAATMCLRNELKQAFTPEDYEWAKQQCRTRMPGAAASPVQPAAGAPPQHPALMQQQQQAAVQAQQQRTAAPPGMHPQQAQQQAAQQAQQRAPSRGPSPVPAAPSPAPAAASAAPGQLTAQQVLQAQQQQILIHQAMAAQAAQAAAAAAAKRSADGGGITLDNLYDWDQETNQLMEGLQRDRDAQRVKPKTSSNQQFLSEWRVGNEFYRQIQRTGGGLRVQGECFELVQLAFQAHMTQLIQRSLRSAGHRQDACRRSADCVVTSDPRRGITQIERREKAKADERAEAERAKLLQEAKSKRADDETKERAQKAKAELVGKQQASLANAAVAATLGGKSKGKVNKWDKWSSAAAAGPAAGAAGGEASGAAGGKGKKGAAKKGGKKGAAAAESEGGSEGGAAAASSDVSGAAAAADSKAKAAAGLPRMGLPGAASVGSDDASTIHIKDVLGCLERDPLYAKGGLLYRLYNTPRASAVQG</sequence>
<keyword evidence="5" id="KW-0539">Nucleus</keyword>
<evidence type="ECO:0000256" key="6">
    <source>
        <dbReference type="SAM" id="MobiDB-lite"/>
    </source>
</evidence>
<evidence type="ECO:0000313" key="9">
    <source>
        <dbReference type="Proteomes" id="UP001205105"/>
    </source>
</evidence>
<dbReference type="GO" id="GO:0005669">
    <property type="term" value="C:transcription factor TFIID complex"/>
    <property type="evidence" value="ECO:0007669"/>
    <property type="project" value="InterPro"/>
</dbReference>
<feature type="region of interest" description="Disordered" evidence="6">
    <location>
        <begin position="161"/>
        <end position="243"/>
    </location>
</feature>
<organism evidence="8 9">
    <name type="scientific">Chlorella ohadii</name>
    <dbReference type="NCBI Taxonomy" id="2649997"/>
    <lineage>
        <taxon>Eukaryota</taxon>
        <taxon>Viridiplantae</taxon>
        <taxon>Chlorophyta</taxon>
        <taxon>core chlorophytes</taxon>
        <taxon>Trebouxiophyceae</taxon>
        <taxon>Chlorellales</taxon>
        <taxon>Chlorellaceae</taxon>
        <taxon>Chlorella clade</taxon>
        <taxon>Chlorella</taxon>
    </lineage>
</organism>
<keyword evidence="4" id="KW-0804">Transcription</keyword>
<dbReference type="Proteomes" id="UP001205105">
    <property type="component" value="Unassembled WGS sequence"/>
</dbReference>
<dbReference type="InterPro" id="IPR045144">
    <property type="entry name" value="TAF4"/>
</dbReference>
<comment type="caution">
    <text evidence="8">The sequence shown here is derived from an EMBL/GenBank/DDBJ whole genome shotgun (WGS) entry which is preliminary data.</text>
</comment>
<dbReference type="AlphaFoldDB" id="A0AAD5DL92"/>
<evidence type="ECO:0000256" key="1">
    <source>
        <dbReference type="ARBA" id="ARBA00004123"/>
    </source>
</evidence>
<feature type="compositionally biased region" description="Low complexity" evidence="6">
    <location>
        <begin position="162"/>
        <end position="224"/>
    </location>
</feature>
<evidence type="ECO:0000259" key="7">
    <source>
        <dbReference type="Pfam" id="PF05236"/>
    </source>
</evidence>
<feature type="compositionally biased region" description="Basic and acidic residues" evidence="6">
    <location>
        <begin position="422"/>
        <end position="445"/>
    </location>
</feature>
<feature type="region of interest" description="Disordered" evidence="6">
    <location>
        <begin position="1"/>
        <end position="77"/>
    </location>
</feature>
<feature type="compositionally biased region" description="Pro residues" evidence="6">
    <location>
        <begin position="26"/>
        <end position="45"/>
    </location>
</feature>
<comment type="subcellular location">
    <subcellularLocation>
        <location evidence="1">Nucleus</location>
    </subcellularLocation>
</comment>
<feature type="compositionally biased region" description="Low complexity" evidence="6">
    <location>
        <begin position="513"/>
        <end position="533"/>
    </location>
</feature>
<dbReference type="Pfam" id="PF05236">
    <property type="entry name" value="TAF4"/>
    <property type="match status" value="1"/>
</dbReference>
<keyword evidence="9" id="KW-1185">Reference proteome</keyword>
<dbReference type="GO" id="GO:0016251">
    <property type="term" value="F:RNA polymerase II general transcription initiation factor activity"/>
    <property type="evidence" value="ECO:0007669"/>
    <property type="project" value="TreeGrafter"/>
</dbReference>
<dbReference type="GO" id="GO:0003677">
    <property type="term" value="F:DNA binding"/>
    <property type="evidence" value="ECO:0007669"/>
    <property type="project" value="TreeGrafter"/>
</dbReference>
<evidence type="ECO:0000313" key="8">
    <source>
        <dbReference type="EMBL" id="KAI7838494.1"/>
    </source>
</evidence>
<evidence type="ECO:0000256" key="2">
    <source>
        <dbReference type="ARBA" id="ARBA00006178"/>
    </source>
</evidence>
<feature type="region of interest" description="Disordered" evidence="6">
    <location>
        <begin position="422"/>
        <end position="447"/>
    </location>
</feature>
<comment type="similarity">
    <text evidence="2">Belongs to the TAF4 family.</text>
</comment>
<feature type="domain" description="Transcription initiation factor TFIID component TAF4 C-terminal" evidence="7">
    <location>
        <begin position="298"/>
        <end position="594"/>
    </location>
</feature>
<dbReference type="InterPro" id="IPR007900">
    <property type="entry name" value="TAF4_C"/>
</dbReference>
<evidence type="ECO:0000256" key="3">
    <source>
        <dbReference type="ARBA" id="ARBA00023015"/>
    </source>
</evidence>
<keyword evidence="3" id="KW-0805">Transcription regulation</keyword>
<protein>
    <recommendedName>
        <fullName evidence="7">Transcription initiation factor TFIID component TAF4 C-terminal domain-containing protein</fullName>
    </recommendedName>
</protein>
<evidence type="ECO:0000256" key="5">
    <source>
        <dbReference type="ARBA" id="ARBA00023242"/>
    </source>
</evidence>
<feature type="compositionally biased region" description="Pro residues" evidence="6">
    <location>
        <begin position="225"/>
        <end position="236"/>
    </location>
</feature>
<dbReference type="PANTHER" id="PTHR15138:SF14">
    <property type="entry name" value="TRANSCRIPTION INITIATION FACTOR TFIID SUBUNIT 4"/>
    <property type="match status" value="1"/>
</dbReference>
<accession>A0AAD5DL92</accession>
<evidence type="ECO:0000256" key="4">
    <source>
        <dbReference type="ARBA" id="ARBA00023163"/>
    </source>
</evidence>
<name>A0AAD5DL92_9CHLO</name>
<feature type="compositionally biased region" description="Low complexity" evidence="6">
    <location>
        <begin position="49"/>
        <end position="67"/>
    </location>
</feature>
<proteinExistence type="inferred from homology"/>
<feature type="compositionally biased region" description="Basic residues" evidence="6">
    <location>
        <begin position="500"/>
        <end position="511"/>
    </location>
</feature>
<dbReference type="EMBL" id="JADXDR010000125">
    <property type="protein sequence ID" value="KAI7838494.1"/>
    <property type="molecule type" value="Genomic_DNA"/>
</dbReference>
<reference evidence="8" key="1">
    <citation type="submission" date="2020-11" db="EMBL/GenBank/DDBJ databases">
        <title>Chlorella ohadii genome sequencing and assembly.</title>
        <authorList>
            <person name="Murik O."/>
            <person name="Treves H."/>
            <person name="Kedem I."/>
            <person name="Shotland Y."/>
            <person name="Kaplan A."/>
        </authorList>
    </citation>
    <scope>NUCLEOTIDE SEQUENCE</scope>
    <source>
        <strain evidence="8">1</strain>
    </source>
</reference>
<feature type="compositionally biased region" description="Gly residues" evidence="6">
    <location>
        <begin position="488"/>
        <end position="499"/>
    </location>
</feature>
<feature type="region of interest" description="Disordered" evidence="6">
    <location>
        <begin position="484"/>
        <end position="533"/>
    </location>
</feature>